<protein>
    <submittedName>
        <fullName evidence="2">8920_t:CDS:1</fullName>
    </submittedName>
</protein>
<feature type="compositionally biased region" description="Basic and acidic residues" evidence="1">
    <location>
        <begin position="26"/>
        <end position="37"/>
    </location>
</feature>
<feature type="non-terminal residue" evidence="2">
    <location>
        <position position="1"/>
    </location>
</feature>
<feature type="compositionally biased region" description="Basic and acidic residues" evidence="1">
    <location>
        <begin position="1"/>
        <end position="18"/>
    </location>
</feature>
<comment type="caution">
    <text evidence="2">The sequence shown here is derived from an EMBL/GenBank/DDBJ whole genome shotgun (WGS) entry which is preliminary data.</text>
</comment>
<dbReference type="Proteomes" id="UP000789831">
    <property type="component" value="Unassembled WGS sequence"/>
</dbReference>
<evidence type="ECO:0000313" key="3">
    <source>
        <dbReference type="Proteomes" id="UP000789831"/>
    </source>
</evidence>
<dbReference type="AlphaFoldDB" id="A0A9N9D5E4"/>
<accession>A0A9N9D5E4</accession>
<sequence length="98" mass="11307">MSEIKKNHCSKKIEKKDVFSTSNNNDSKKSNKAKEIEFFEDNSLAKNKRKQPTESEENPQQQIDWTLVSTTILATDIYLNSNENNSNLSITTYSDQME</sequence>
<evidence type="ECO:0000313" key="2">
    <source>
        <dbReference type="EMBL" id="CAG8623853.1"/>
    </source>
</evidence>
<reference evidence="2" key="1">
    <citation type="submission" date="2021-06" db="EMBL/GenBank/DDBJ databases">
        <authorList>
            <person name="Kallberg Y."/>
            <person name="Tangrot J."/>
            <person name="Rosling A."/>
        </authorList>
    </citation>
    <scope>NUCLEOTIDE SEQUENCE</scope>
    <source>
        <strain evidence="2">MT106</strain>
    </source>
</reference>
<name>A0A9N9D5E4_9GLOM</name>
<proteinExistence type="predicted"/>
<gene>
    <name evidence="2" type="ORF">AGERDE_LOCUS10189</name>
</gene>
<keyword evidence="3" id="KW-1185">Reference proteome</keyword>
<feature type="region of interest" description="Disordered" evidence="1">
    <location>
        <begin position="1"/>
        <end position="61"/>
    </location>
</feature>
<organism evidence="2 3">
    <name type="scientific">Ambispora gerdemannii</name>
    <dbReference type="NCBI Taxonomy" id="144530"/>
    <lineage>
        <taxon>Eukaryota</taxon>
        <taxon>Fungi</taxon>
        <taxon>Fungi incertae sedis</taxon>
        <taxon>Mucoromycota</taxon>
        <taxon>Glomeromycotina</taxon>
        <taxon>Glomeromycetes</taxon>
        <taxon>Archaeosporales</taxon>
        <taxon>Ambisporaceae</taxon>
        <taxon>Ambispora</taxon>
    </lineage>
</organism>
<evidence type="ECO:0000256" key="1">
    <source>
        <dbReference type="SAM" id="MobiDB-lite"/>
    </source>
</evidence>
<dbReference type="EMBL" id="CAJVPL010002984">
    <property type="protein sequence ID" value="CAG8623853.1"/>
    <property type="molecule type" value="Genomic_DNA"/>
</dbReference>